<evidence type="ECO:0000256" key="1">
    <source>
        <dbReference type="ARBA" id="ARBA00005086"/>
    </source>
</evidence>
<evidence type="ECO:0000256" key="4">
    <source>
        <dbReference type="PIRSR" id="PIRSR000105-1"/>
    </source>
</evidence>
<sequence length="313" mass="34245">MGQGMNTDRIGDENSGAATEHSRSSAIPGDIEQRPVLVLGAGTLGARIALMFALGGSRVHIYNRTPDRAESAKRFVADQLPQVRDMLAVTGPPGTVEVVTPLEDAVRGAWLIIESVAEDLAIKRKLLAAVDELADRDTIVATNSSSYPSSQMAGAVKHPERLLNMHFLMPPLANSVELMSCGATDSTIIDALKQLLPRYRLAPFEVRRESVGFIFNRIWAAIKREALMVVQEGVATPEEVDRIFQDVFRSPASPFRMMDQVGLDVVLDVEEHYAQVRDGIPEGPRLLLREYLARGDFGVKSGRGFYSDYGAVP</sequence>
<dbReference type="InterPro" id="IPR022694">
    <property type="entry name" value="3-OHacyl-CoA_DH"/>
</dbReference>
<dbReference type="InterPro" id="IPR006108">
    <property type="entry name" value="3HC_DH_C"/>
</dbReference>
<comment type="caution">
    <text evidence="8">The sequence shown here is derived from an EMBL/GenBank/DDBJ whole genome shotgun (WGS) entry which is preliminary data.</text>
</comment>
<organism evidence="8 9">
    <name type="scientific">Mycobacterium persicum</name>
    <dbReference type="NCBI Taxonomy" id="1487726"/>
    <lineage>
        <taxon>Bacteria</taxon>
        <taxon>Bacillati</taxon>
        <taxon>Actinomycetota</taxon>
        <taxon>Actinomycetes</taxon>
        <taxon>Mycobacteriales</taxon>
        <taxon>Mycobacteriaceae</taxon>
        <taxon>Mycobacterium</taxon>
    </lineage>
</organism>
<dbReference type="Proteomes" id="UP000279331">
    <property type="component" value="Unassembled WGS sequence"/>
</dbReference>
<comment type="pathway">
    <text evidence="1">Lipid metabolism; butanoate metabolism.</text>
</comment>
<dbReference type="InterPro" id="IPR008927">
    <property type="entry name" value="6-PGluconate_DH-like_C_sf"/>
</dbReference>
<accession>A0AB38UQT3</accession>
<gene>
    <name evidence="8" type="primary">mmgB_1</name>
    <name evidence="8" type="ORF">LAUMK42_01596</name>
</gene>
<dbReference type="Pfam" id="PF00725">
    <property type="entry name" value="3HCDH"/>
    <property type="match status" value="1"/>
</dbReference>
<dbReference type="GO" id="GO:0006631">
    <property type="term" value="P:fatty acid metabolic process"/>
    <property type="evidence" value="ECO:0007669"/>
    <property type="project" value="InterPro"/>
</dbReference>
<dbReference type="GO" id="GO:0070403">
    <property type="term" value="F:NAD+ binding"/>
    <property type="evidence" value="ECO:0007669"/>
    <property type="project" value="InterPro"/>
</dbReference>
<feature type="domain" description="3-hydroxyacyl-CoA dehydrogenase NAD binding" evidence="7">
    <location>
        <begin position="36"/>
        <end position="203"/>
    </location>
</feature>
<dbReference type="EMBL" id="UPHL01000042">
    <property type="protein sequence ID" value="VAZ82786.1"/>
    <property type="molecule type" value="Genomic_DNA"/>
</dbReference>
<feature type="region of interest" description="Disordered" evidence="5">
    <location>
        <begin position="1"/>
        <end position="27"/>
    </location>
</feature>
<reference evidence="8 9" key="1">
    <citation type="submission" date="2018-09" db="EMBL/GenBank/DDBJ databases">
        <authorList>
            <person name="Tagini F."/>
        </authorList>
    </citation>
    <scope>NUCLEOTIDE SEQUENCE [LARGE SCALE GENOMIC DNA]</scope>
    <source>
        <strain evidence="8 9">MK42</strain>
    </source>
</reference>
<comment type="similarity">
    <text evidence="2">Belongs to the 3-hydroxyacyl-CoA dehydrogenase family.</text>
</comment>
<dbReference type="AlphaFoldDB" id="A0AB38UQT3"/>
<dbReference type="SUPFAM" id="SSF48179">
    <property type="entry name" value="6-phosphogluconate dehydrogenase C-terminal domain-like"/>
    <property type="match status" value="1"/>
</dbReference>
<dbReference type="Pfam" id="PF02737">
    <property type="entry name" value="3HCDH_N"/>
    <property type="match status" value="1"/>
</dbReference>
<evidence type="ECO:0000256" key="2">
    <source>
        <dbReference type="ARBA" id="ARBA00009463"/>
    </source>
</evidence>
<dbReference type="EC" id="1.1.1.157" evidence="8"/>
<dbReference type="GO" id="GO:0008691">
    <property type="term" value="F:3-hydroxybutyryl-CoA dehydrogenase activity"/>
    <property type="evidence" value="ECO:0007669"/>
    <property type="project" value="UniProtKB-EC"/>
</dbReference>
<proteinExistence type="inferred from homology"/>
<dbReference type="InterPro" id="IPR013328">
    <property type="entry name" value="6PGD_dom2"/>
</dbReference>
<evidence type="ECO:0000256" key="5">
    <source>
        <dbReference type="SAM" id="MobiDB-lite"/>
    </source>
</evidence>
<evidence type="ECO:0000259" key="7">
    <source>
        <dbReference type="Pfam" id="PF02737"/>
    </source>
</evidence>
<dbReference type="PIRSF" id="PIRSF000105">
    <property type="entry name" value="HCDH"/>
    <property type="match status" value="1"/>
</dbReference>
<dbReference type="PANTHER" id="PTHR48075:SF3">
    <property type="entry name" value="3-HYDROXYACYL-COA DEHYDROGENASE"/>
    <property type="match status" value="1"/>
</dbReference>
<dbReference type="InterPro" id="IPR036291">
    <property type="entry name" value="NAD(P)-bd_dom_sf"/>
</dbReference>
<keyword evidence="3 8" id="KW-0560">Oxidoreductase</keyword>
<dbReference type="Gene3D" id="3.40.50.720">
    <property type="entry name" value="NAD(P)-binding Rossmann-like Domain"/>
    <property type="match status" value="1"/>
</dbReference>
<dbReference type="SUPFAM" id="SSF51735">
    <property type="entry name" value="NAD(P)-binding Rossmann-fold domains"/>
    <property type="match status" value="1"/>
</dbReference>
<evidence type="ECO:0000313" key="9">
    <source>
        <dbReference type="Proteomes" id="UP000279331"/>
    </source>
</evidence>
<feature type="site" description="Important for catalytic activity" evidence="4">
    <location>
        <position position="166"/>
    </location>
</feature>
<evidence type="ECO:0000256" key="3">
    <source>
        <dbReference type="ARBA" id="ARBA00023002"/>
    </source>
</evidence>
<name>A0AB38UQT3_9MYCO</name>
<evidence type="ECO:0000313" key="8">
    <source>
        <dbReference type="EMBL" id="VAZ82786.1"/>
    </source>
</evidence>
<evidence type="ECO:0000259" key="6">
    <source>
        <dbReference type="Pfam" id="PF00725"/>
    </source>
</evidence>
<dbReference type="Gene3D" id="1.10.1040.10">
    <property type="entry name" value="N-(1-d-carboxylethyl)-l-norvaline Dehydrogenase, domain 2"/>
    <property type="match status" value="1"/>
</dbReference>
<protein>
    <submittedName>
        <fullName evidence="8">3-hydroxybutyryl-CoA dehydrogenase</fullName>
        <ecNumber evidence="8">1.1.1.157</ecNumber>
    </submittedName>
</protein>
<dbReference type="PANTHER" id="PTHR48075">
    <property type="entry name" value="3-HYDROXYACYL-COA DEHYDROGENASE FAMILY PROTEIN"/>
    <property type="match status" value="1"/>
</dbReference>
<feature type="domain" description="3-hydroxyacyl-CoA dehydrogenase C-terminal" evidence="6">
    <location>
        <begin position="212"/>
        <end position="307"/>
    </location>
</feature>
<dbReference type="InterPro" id="IPR006176">
    <property type="entry name" value="3-OHacyl-CoA_DH_NAD-bd"/>
</dbReference>